<dbReference type="Proteomes" id="UP000218231">
    <property type="component" value="Unassembled WGS sequence"/>
</dbReference>
<protein>
    <submittedName>
        <fullName evidence="1">Uncharacterized protein</fullName>
    </submittedName>
</protein>
<comment type="caution">
    <text evidence="1">The sequence shown here is derived from an EMBL/GenBank/DDBJ whole genome shotgun (WGS) entry which is preliminary data.</text>
</comment>
<gene>
    <name evidence="1" type="ORF">WR25_03391</name>
</gene>
<name>A0A2A2M2J0_9BILA</name>
<evidence type="ECO:0000313" key="1">
    <source>
        <dbReference type="EMBL" id="PAV92731.1"/>
    </source>
</evidence>
<reference evidence="1 2" key="1">
    <citation type="journal article" date="2017" name="Curr. Biol.">
        <title>Genome architecture and evolution of a unichromosomal asexual nematode.</title>
        <authorList>
            <person name="Fradin H."/>
            <person name="Zegar C."/>
            <person name="Gutwein M."/>
            <person name="Lucas J."/>
            <person name="Kovtun M."/>
            <person name="Corcoran D."/>
            <person name="Baugh L.R."/>
            <person name="Kiontke K."/>
            <person name="Gunsalus K."/>
            <person name="Fitch D.H."/>
            <person name="Piano F."/>
        </authorList>
    </citation>
    <scope>NUCLEOTIDE SEQUENCE [LARGE SCALE GENOMIC DNA]</scope>
    <source>
        <strain evidence="1">PF1309</strain>
    </source>
</reference>
<dbReference type="AlphaFoldDB" id="A0A2A2M2J0"/>
<sequence>MPDSIELRRLDHCSEPFGDLCAGRNRTIGQEQQELLAAHTAYHVVRARYLSHQPGDGAEGFIPGAMAIGVVDALEMVDVHGDRSEGFQGLLP</sequence>
<dbReference type="EMBL" id="LIAE01006053">
    <property type="protein sequence ID" value="PAV92731.1"/>
    <property type="molecule type" value="Genomic_DNA"/>
</dbReference>
<proteinExistence type="predicted"/>
<evidence type="ECO:0000313" key="2">
    <source>
        <dbReference type="Proteomes" id="UP000218231"/>
    </source>
</evidence>
<organism evidence="1 2">
    <name type="scientific">Diploscapter pachys</name>
    <dbReference type="NCBI Taxonomy" id="2018661"/>
    <lineage>
        <taxon>Eukaryota</taxon>
        <taxon>Metazoa</taxon>
        <taxon>Ecdysozoa</taxon>
        <taxon>Nematoda</taxon>
        <taxon>Chromadorea</taxon>
        <taxon>Rhabditida</taxon>
        <taxon>Rhabditina</taxon>
        <taxon>Rhabditomorpha</taxon>
        <taxon>Rhabditoidea</taxon>
        <taxon>Rhabditidae</taxon>
        <taxon>Diploscapter</taxon>
    </lineage>
</organism>
<keyword evidence="2" id="KW-1185">Reference proteome</keyword>
<accession>A0A2A2M2J0</accession>